<evidence type="ECO:0000259" key="6">
    <source>
        <dbReference type="Pfam" id="PF08386"/>
    </source>
</evidence>
<organism evidence="7 8">
    <name type="scientific">Streptomyces synnematoformans</name>
    <dbReference type="NCBI Taxonomy" id="415721"/>
    <lineage>
        <taxon>Bacteria</taxon>
        <taxon>Bacillati</taxon>
        <taxon>Actinomycetota</taxon>
        <taxon>Actinomycetes</taxon>
        <taxon>Kitasatosporales</taxon>
        <taxon>Streptomycetaceae</taxon>
        <taxon>Streptomyces</taxon>
    </lineage>
</organism>
<dbReference type="PANTHER" id="PTHR43248">
    <property type="entry name" value="2-SUCCINYL-6-HYDROXY-2,4-CYCLOHEXADIENE-1-CARBOXYLATE SYNTHASE"/>
    <property type="match status" value="1"/>
</dbReference>
<feature type="signal peptide" evidence="5">
    <location>
        <begin position="1"/>
        <end position="26"/>
    </location>
</feature>
<dbReference type="InterPro" id="IPR013595">
    <property type="entry name" value="Pept_S33_TAP-like_C"/>
</dbReference>
<dbReference type="Pfam" id="PF08386">
    <property type="entry name" value="Abhydrolase_4"/>
    <property type="match status" value="1"/>
</dbReference>
<protein>
    <submittedName>
        <fullName evidence="7">Alpha/beta hydrolase</fullName>
    </submittedName>
</protein>
<dbReference type="Proteomes" id="UP001500443">
    <property type="component" value="Unassembled WGS sequence"/>
</dbReference>
<feature type="chain" id="PRO_5045784124" evidence="5">
    <location>
        <begin position="27"/>
        <end position="538"/>
    </location>
</feature>
<dbReference type="SUPFAM" id="SSF53474">
    <property type="entry name" value="alpha/beta-Hydrolases"/>
    <property type="match status" value="1"/>
</dbReference>
<comment type="caution">
    <text evidence="7">The sequence shown here is derived from an EMBL/GenBank/DDBJ whole genome shotgun (WGS) entry which is preliminary data.</text>
</comment>
<name>A0ABN2Z1P7_9ACTN</name>
<dbReference type="RefSeq" id="WP_344291743.1">
    <property type="nucleotide sequence ID" value="NZ_BAAAPF010000167.1"/>
</dbReference>
<dbReference type="EMBL" id="BAAAPF010000167">
    <property type="protein sequence ID" value="GAA2135381.1"/>
    <property type="molecule type" value="Genomic_DNA"/>
</dbReference>
<evidence type="ECO:0000256" key="1">
    <source>
        <dbReference type="ARBA" id="ARBA00010088"/>
    </source>
</evidence>
<accession>A0ABN2Z1P7</accession>
<gene>
    <name evidence="7" type="ORF">GCM10009802_44120</name>
</gene>
<evidence type="ECO:0000313" key="8">
    <source>
        <dbReference type="Proteomes" id="UP001500443"/>
    </source>
</evidence>
<proteinExistence type="inferred from homology"/>
<sequence length="538" mass="57638">MRAAVLYGILGSLALTGLAAAPAAYAARTGTPVPVAQAAEGPEARGTAVAAARAAEAGVDFGTCPAAEGLPAPVECGTVAVPLDYARPDGRQLKLTVSRIGATGPRAERQGGLVFNPGGPGGSGMYFPLLSRSPRWQGLAEVYDFVGYAPRGVGRSGALSCQDPEQFVQAPSNTSPHPSEREKKARIAQARAYADGCAENAGLRHYTSLNNARDLDVLRAALGERRLTYLGASYGTYFGSLYAALFPDRVRRMVFDSPVDPDPRQIWYGNNLRQSAAFEERWADWQRWVARHDDVYHLGDSRWQVAAAYRRARLMIEKEPAGDRVGTAQLQAAFLQAAYSDDYWAPAATALADYLAGRPGTLVDFAADDPEDNAAEENGNAVYTAVECNDAPWPTDWETWDRDNSRLAHVAPFETWQNAWMNLPCAFWPAPRQQPLDVRTDAGELPPVLLLAAERDAATPYEGARELARRLGGSADLVTEKDAGSHGLAGGENDCVTKHVDTYLRTGRAPGDVTCAPRPEPKAERSGQRSAAGGPAGG</sequence>
<evidence type="ECO:0000313" key="7">
    <source>
        <dbReference type="EMBL" id="GAA2135381.1"/>
    </source>
</evidence>
<keyword evidence="2 5" id="KW-0732">Signal</keyword>
<evidence type="ECO:0000256" key="3">
    <source>
        <dbReference type="ARBA" id="ARBA00022801"/>
    </source>
</evidence>
<dbReference type="Gene3D" id="3.40.50.1820">
    <property type="entry name" value="alpha/beta hydrolase"/>
    <property type="match status" value="1"/>
</dbReference>
<feature type="domain" description="Peptidase S33 tripeptidyl aminopeptidase-like C-terminal" evidence="6">
    <location>
        <begin position="416"/>
        <end position="515"/>
    </location>
</feature>
<dbReference type="InterPro" id="IPR051601">
    <property type="entry name" value="Serine_prot/Carboxylest_S33"/>
</dbReference>
<feature type="region of interest" description="Disordered" evidence="4">
    <location>
        <begin position="506"/>
        <end position="538"/>
    </location>
</feature>
<dbReference type="GO" id="GO:0016787">
    <property type="term" value="F:hydrolase activity"/>
    <property type="evidence" value="ECO:0007669"/>
    <property type="project" value="UniProtKB-KW"/>
</dbReference>
<evidence type="ECO:0000256" key="4">
    <source>
        <dbReference type="SAM" id="MobiDB-lite"/>
    </source>
</evidence>
<evidence type="ECO:0000256" key="5">
    <source>
        <dbReference type="SAM" id="SignalP"/>
    </source>
</evidence>
<dbReference type="PANTHER" id="PTHR43248:SF29">
    <property type="entry name" value="TRIPEPTIDYL AMINOPEPTIDASE"/>
    <property type="match status" value="1"/>
</dbReference>
<comment type="similarity">
    <text evidence="1">Belongs to the peptidase S33 family.</text>
</comment>
<evidence type="ECO:0000256" key="2">
    <source>
        <dbReference type="ARBA" id="ARBA00022729"/>
    </source>
</evidence>
<reference evidence="7 8" key="1">
    <citation type="journal article" date="2019" name="Int. J. Syst. Evol. Microbiol.">
        <title>The Global Catalogue of Microorganisms (GCM) 10K type strain sequencing project: providing services to taxonomists for standard genome sequencing and annotation.</title>
        <authorList>
            <consortium name="The Broad Institute Genomics Platform"/>
            <consortium name="The Broad Institute Genome Sequencing Center for Infectious Disease"/>
            <person name="Wu L."/>
            <person name="Ma J."/>
        </authorList>
    </citation>
    <scope>NUCLEOTIDE SEQUENCE [LARGE SCALE GENOMIC DNA]</scope>
    <source>
        <strain evidence="7 8">JCM 15481</strain>
    </source>
</reference>
<keyword evidence="8" id="KW-1185">Reference proteome</keyword>
<dbReference type="InterPro" id="IPR029058">
    <property type="entry name" value="AB_hydrolase_fold"/>
</dbReference>
<keyword evidence="3 7" id="KW-0378">Hydrolase</keyword>